<reference evidence="1" key="1">
    <citation type="journal article" date="2014" name="Front. Microbiol.">
        <title>High frequency of phylogenetically diverse reductive dehalogenase-homologous genes in deep subseafloor sedimentary metagenomes.</title>
        <authorList>
            <person name="Kawai M."/>
            <person name="Futagami T."/>
            <person name="Toyoda A."/>
            <person name="Takaki Y."/>
            <person name="Nishi S."/>
            <person name="Hori S."/>
            <person name="Arai W."/>
            <person name="Tsubouchi T."/>
            <person name="Morono Y."/>
            <person name="Uchiyama I."/>
            <person name="Ito T."/>
            <person name="Fujiyama A."/>
            <person name="Inagaki F."/>
            <person name="Takami H."/>
        </authorList>
    </citation>
    <scope>NUCLEOTIDE SEQUENCE</scope>
    <source>
        <strain evidence="1">Expedition CK06-06</strain>
    </source>
</reference>
<sequence>MTTVDVRERLRLPPELTVVEFGVQARRSQQFFVRALIGVADGAQPLGDDEACPERVQLWLPSAYGRRGSAPLRDYAP</sequence>
<evidence type="ECO:0000313" key="1">
    <source>
        <dbReference type="EMBL" id="GAG28442.1"/>
    </source>
</evidence>
<proteinExistence type="predicted"/>
<comment type="caution">
    <text evidence="1">The sequence shown here is derived from an EMBL/GenBank/DDBJ whole genome shotgun (WGS) entry which is preliminary data.</text>
</comment>
<protein>
    <submittedName>
        <fullName evidence="1">Uncharacterized protein</fullName>
    </submittedName>
</protein>
<accession>X0WZ03</accession>
<organism evidence="1">
    <name type="scientific">marine sediment metagenome</name>
    <dbReference type="NCBI Taxonomy" id="412755"/>
    <lineage>
        <taxon>unclassified sequences</taxon>
        <taxon>metagenomes</taxon>
        <taxon>ecological metagenomes</taxon>
    </lineage>
</organism>
<dbReference type="AlphaFoldDB" id="X0WZ03"/>
<name>X0WZ03_9ZZZZ</name>
<gene>
    <name evidence="1" type="ORF">S01H1_71394</name>
</gene>
<dbReference type="EMBL" id="BARS01047538">
    <property type="protein sequence ID" value="GAG28442.1"/>
    <property type="molecule type" value="Genomic_DNA"/>
</dbReference>